<dbReference type="Pfam" id="PF00512">
    <property type="entry name" value="HisKA"/>
    <property type="match status" value="1"/>
</dbReference>
<evidence type="ECO:0000313" key="12">
    <source>
        <dbReference type="Proteomes" id="UP000644756"/>
    </source>
</evidence>
<evidence type="ECO:0000259" key="10">
    <source>
        <dbReference type="PROSITE" id="PS50112"/>
    </source>
</evidence>
<dbReference type="InterPro" id="IPR035965">
    <property type="entry name" value="PAS-like_dom_sf"/>
</dbReference>
<dbReference type="PRINTS" id="PR00344">
    <property type="entry name" value="BCTRLSENSOR"/>
</dbReference>
<evidence type="ECO:0000256" key="4">
    <source>
        <dbReference type="ARBA" id="ARBA00022679"/>
    </source>
</evidence>
<dbReference type="EMBL" id="BMGR01000002">
    <property type="protein sequence ID" value="GGF93049.1"/>
    <property type="molecule type" value="Genomic_DNA"/>
</dbReference>
<gene>
    <name evidence="11" type="ORF">GCM10010916_07980</name>
</gene>
<dbReference type="GO" id="GO:0006355">
    <property type="term" value="P:regulation of DNA-templated transcription"/>
    <property type="evidence" value="ECO:0007669"/>
    <property type="project" value="InterPro"/>
</dbReference>
<comment type="caution">
    <text evidence="11">The sequence shown here is derived from an EMBL/GenBank/DDBJ whole genome shotgun (WGS) entry which is preliminary data.</text>
</comment>
<dbReference type="InterPro" id="IPR003594">
    <property type="entry name" value="HATPase_dom"/>
</dbReference>
<dbReference type="AlphaFoldDB" id="A0A917CPE9"/>
<evidence type="ECO:0000259" key="9">
    <source>
        <dbReference type="PROSITE" id="PS50109"/>
    </source>
</evidence>
<proteinExistence type="predicted"/>
<dbReference type="SMART" id="SM00388">
    <property type="entry name" value="HisKA"/>
    <property type="match status" value="1"/>
</dbReference>
<dbReference type="PANTHER" id="PTHR43065">
    <property type="entry name" value="SENSOR HISTIDINE KINASE"/>
    <property type="match status" value="1"/>
</dbReference>
<sequence length="548" mass="62067">MEGKDPLSLIPVEDQWMMEIDTSKQHEVNKKFHYQVQTLHKNNSVLVMDCFGETVDLNGELVFAGMVVDITEHKKTQQLLQQSEERYRRLIKLSPEPIIVHSEETLIYANDAAVKLAKAKSEGDLLGRSVFEFIHPAMHEMIKQRIHHISSGKVLDFIENMMVCMDGSIVEVETSSVLITTFMGKPVIQTVVRDLTERKRMERALIQAESKYRSLVEEGIVGVYLYQNGRISYANPRFAEVFGYTPEEIYQMDAIDLVEEEDKELFSNDIKRLSEGVNSLGFQYRARKKDNSVIFVEGHGTAMIFDGMPAITGMVVDVTERKRTEQFLRNSDKLSAIGELAAGLAHEIRNPLTSLRGFTQLLKSKASSDQSYFQLMLDELDRINTIVNEFMALAKPEVMRTEQRDIRPLLTNVIYLLETQAILNNVSIVTEFEVEMPSVLCDEGQLKQVFMNVIKNSIEAMPGGGQLLIQAGIDQQRQLLLRFIDEGIGVSEEGLKKLGEPFYTTKEKGNGLGLMMCYKIIKTHHGTMSFKRNKGKGITVEITLPIGL</sequence>
<accession>A0A917CPE9</accession>
<evidence type="ECO:0000256" key="6">
    <source>
        <dbReference type="ARBA" id="ARBA00022777"/>
    </source>
</evidence>
<dbReference type="CDD" id="cd00082">
    <property type="entry name" value="HisKA"/>
    <property type="match status" value="1"/>
</dbReference>
<dbReference type="Proteomes" id="UP000644756">
    <property type="component" value="Unassembled WGS sequence"/>
</dbReference>
<dbReference type="SUPFAM" id="SSF55874">
    <property type="entry name" value="ATPase domain of HSP90 chaperone/DNA topoisomerase II/histidine kinase"/>
    <property type="match status" value="1"/>
</dbReference>
<organism evidence="11 12">
    <name type="scientific">Paenibacillus abyssi</name>
    <dbReference type="NCBI Taxonomy" id="1340531"/>
    <lineage>
        <taxon>Bacteria</taxon>
        <taxon>Bacillati</taxon>
        <taxon>Bacillota</taxon>
        <taxon>Bacilli</taxon>
        <taxon>Bacillales</taxon>
        <taxon>Paenibacillaceae</taxon>
        <taxon>Paenibacillus</taxon>
    </lineage>
</organism>
<protein>
    <recommendedName>
        <fullName evidence="2">histidine kinase</fullName>
        <ecNumber evidence="2">2.7.13.3</ecNumber>
    </recommendedName>
</protein>
<dbReference type="SMART" id="SM00091">
    <property type="entry name" value="PAS"/>
    <property type="match status" value="2"/>
</dbReference>
<dbReference type="InterPro" id="IPR036890">
    <property type="entry name" value="HATPase_C_sf"/>
</dbReference>
<dbReference type="Gene3D" id="3.30.565.10">
    <property type="entry name" value="Histidine kinase-like ATPase, C-terminal domain"/>
    <property type="match status" value="1"/>
</dbReference>
<feature type="domain" description="PAS" evidence="10">
    <location>
        <begin position="83"/>
        <end position="153"/>
    </location>
</feature>
<dbReference type="InterPro" id="IPR005467">
    <property type="entry name" value="His_kinase_dom"/>
</dbReference>
<evidence type="ECO:0000256" key="2">
    <source>
        <dbReference type="ARBA" id="ARBA00012438"/>
    </source>
</evidence>
<keyword evidence="3" id="KW-0597">Phosphoprotein</keyword>
<keyword evidence="7" id="KW-0067">ATP-binding</keyword>
<dbReference type="Pfam" id="PF00989">
    <property type="entry name" value="PAS"/>
    <property type="match status" value="1"/>
</dbReference>
<name>A0A917CPE9_9BACL</name>
<dbReference type="Pfam" id="PF08447">
    <property type="entry name" value="PAS_3"/>
    <property type="match status" value="1"/>
</dbReference>
<evidence type="ECO:0000256" key="8">
    <source>
        <dbReference type="ARBA" id="ARBA00023012"/>
    </source>
</evidence>
<feature type="domain" description="PAS" evidence="10">
    <location>
        <begin position="228"/>
        <end position="277"/>
    </location>
</feature>
<dbReference type="GO" id="GO:0005524">
    <property type="term" value="F:ATP binding"/>
    <property type="evidence" value="ECO:0007669"/>
    <property type="project" value="UniProtKB-KW"/>
</dbReference>
<dbReference type="PANTHER" id="PTHR43065:SF34">
    <property type="entry name" value="SPORULATION KINASE A"/>
    <property type="match status" value="1"/>
</dbReference>
<dbReference type="Gene3D" id="1.10.287.130">
    <property type="match status" value="1"/>
</dbReference>
<keyword evidence="8" id="KW-0902">Two-component regulatory system</keyword>
<dbReference type="SMART" id="SM00387">
    <property type="entry name" value="HATPase_c"/>
    <property type="match status" value="1"/>
</dbReference>
<keyword evidence="5" id="KW-0547">Nucleotide-binding</keyword>
<evidence type="ECO:0000256" key="7">
    <source>
        <dbReference type="ARBA" id="ARBA00022840"/>
    </source>
</evidence>
<dbReference type="CDD" id="cd00130">
    <property type="entry name" value="PAS"/>
    <property type="match status" value="2"/>
</dbReference>
<dbReference type="SUPFAM" id="SSF47384">
    <property type="entry name" value="Homodimeric domain of signal transducing histidine kinase"/>
    <property type="match status" value="1"/>
</dbReference>
<dbReference type="InterPro" id="IPR004358">
    <property type="entry name" value="Sig_transdc_His_kin-like_C"/>
</dbReference>
<dbReference type="GO" id="GO:0000155">
    <property type="term" value="F:phosphorelay sensor kinase activity"/>
    <property type="evidence" value="ECO:0007669"/>
    <property type="project" value="InterPro"/>
</dbReference>
<comment type="catalytic activity">
    <reaction evidence="1">
        <text>ATP + protein L-histidine = ADP + protein N-phospho-L-histidine.</text>
        <dbReference type="EC" id="2.7.13.3"/>
    </reaction>
</comment>
<keyword evidence="12" id="KW-1185">Reference proteome</keyword>
<dbReference type="InterPro" id="IPR000014">
    <property type="entry name" value="PAS"/>
</dbReference>
<keyword evidence="6" id="KW-0418">Kinase</keyword>
<dbReference type="NCBIfam" id="TIGR00229">
    <property type="entry name" value="sensory_box"/>
    <property type="match status" value="2"/>
</dbReference>
<dbReference type="SUPFAM" id="SSF55785">
    <property type="entry name" value="PYP-like sensor domain (PAS domain)"/>
    <property type="match status" value="3"/>
</dbReference>
<evidence type="ECO:0000256" key="5">
    <source>
        <dbReference type="ARBA" id="ARBA00022741"/>
    </source>
</evidence>
<dbReference type="PROSITE" id="PS50109">
    <property type="entry name" value="HIS_KIN"/>
    <property type="match status" value="1"/>
</dbReference>
<reference evidence="11" key="1">
    <citation type="journal article" date="2014" name="Int. J. Syst. Evol. Microbiol.">
        <title>Complete genome sequence of Corynebacterium casei LMG S-19264T (=DSM 44701T), isolated from a smear-ripened cheese.</title>
        <authorList>
            <consortium name="US DOE Joint Genome Institute (JGI-PGF)"/>
            <person name="Walter F."/>
            <person name="Albersmeier A."/>
            <person name="Kalinowski J."/>
            <person name="Ruckert C."/>
        </authorList>
    </citation>
    <scope>NUCLEOTIDE SEQUENCE</scope>
    <source>
        <strain evidence="11">CGMCC 1.12987</strain>
    </source>
</reference>
<dbReference type="InterPro" id="IPR013767">
    <property type="entry name" value="PAS_fold"/>
</dbReference>
<evidence type="ECO:0000256" key="1">
    <source>
        <dbReference type="ARBA" id="ARBA00000085"/>
    </source>
</evidence>
<evidence type="ECO:0000256" key="3">
    <source>
        <dbReference type="ARBA" id="ARBA00022553"/>
    </source>
</evidence>
<reference evidence="11" key="2">
    <citation type="submission" date="2020-09" db="EMBL/GenBank/DDBJ databases">
        <authorList>
            <person name="Sun Q."/>
            <person name="Zhou Y."/>
        </authorList>
    </citation>
    <scope>NUCLEOTIDE SEQUENCE</scope>
    <source>
        <strain evidence="11">CGMCC 1.12987</strain>
    </source>
</reference>
<dbReference type="Pfam" id="PF02518">
    <property type="entry name" value="HATPase_c"/>
    <property type="match status" value="1"/>
</dbReference>
<feature type="domain" description="Histidine kinase" evidence="9">
    <location>
        <begin position="343"/>
        <end position="548"/>
    </location>
</feature>
<dbReference type="InterPro" id="IPR013655">
    <property type="entry name" value="PAS_fold_3"/>
</dbReference>
<dbReference type="EC" id="2.7.13.3" evidence="2"/>
<dbReference type="PROSITE" id="PS50112">
    <property type="entry name" value="PAS"/>
    <property type="match status" value="2"/>
</dbReference>
<dbReference type="InterPro" id="IPR036097">
    <property type="entry name" value="HisK_dim/P_sf"/>
</dbReference>
<dbReference type="InterPro" id="IPR003661">
    <property type="entry name" value="HisK_dim/P_dom"/>
</dbReference>
<keyword evidence="4" id="KW-0808">Transferase</keyword>
<dbReference type="Gene3D" id="3.30.450.20">
    <property type="entry name" value="PAS domain"/>
    <property type="match status" value="3"/>
</dbReference>
<evidence type="ECO:0000313" key="11">
    <source>
        <dbReference type="EMBL" id="GGF93049.1"/>
    </source>
</evidence>